<keyword evidence="5" id="KW-0121">Carboxypeptidase</keyword>
<feature type="signal peptide" evidence="2">
    <location>
        <begin position="1"/>
        <end position="33"/>
    </location>
</feature>
<proteinExistence type="predicted"/>
<keyword evidence="2" id="KW-0732">Signal</keyword>
<keyword evidence="6" id="KW-1185">Reference proteome</keyword>
<dbReference type="InterPro" id="IPR012907">
    <property type="entry name" value="Peptidase_S11_C"/>
</dbReference>
<dbReference type="OrthoDB" id="3530815at2"/>
<dbReference type="Gene3D" id="2.60.410.10">
    <property type="entry name" value="D-Ala-D-Ala carboxypeptidase, C-terminal domain"/>
    <property type="match status" value="1"/>
</dbReference>
<dbReference type="InterPro" id="IPR015956">
    <property type="entry name" value="Peniciliin-bd_prot_C_sf"/>
</dbReference>
<dbReference type="PANTHER" id="PTHR21581:SF6">
    <property type="entry name" value="TRAFFICKING PROTEIN PARTICLE COMPLEX SUBUNIT 12"/>
    <property type="match status" value="1"/>
</dbReference>
<gene>
    <name evidence="5" type="ORF">SAMN02910314_01446</name>
</gene>
<reference evidence="6" key="1">
    <citation type="submission" date="2016-10" db="EMBL/GenBank/DDBJ databases">
        <authorList>
            <person name="Varghese N."/>
        </authorList>
    </citation>
    <scope>NUCLEOTIDE SEQUENCE [LARGE SCALE GENOMIC DNA]</scope>
    <source>
        <strain evidence="6">DSM 21843</strain>
    </source>
</reference>
<accession>A0A1H8T9H9</accession>
<keyword evidence="5" id="KW-0378">Hydrolase</keyword>
<evidence type="ECO:0000313" key="5">
    <source>
        <dbReference type="EMBL" id="SEO87163.1"/>
    </source>
</evidence>
<comment type="function">
    <text evidence="1">Removes C-terminal D-alanyl residues from sugar-peptide cell wall precursors.</text>
</comment>
<protein>
    <submittedName>
        <fullName evidence="5">D-alanyl-D-alanine carboxypeptidase (Penicillin-binding protein 5/6)</fullName>
    </submittedName>
</protein>
<sequence length="466" mass="48866">MKQLSSKRITISFGMLALALATVLALAPAQAYANVQKSDVIAGEAVANRNLSAAQCPSVEATSVLLMDSDGNVLFERNADEHVNIASITKVMTAVTAVEYASLDTEITVSSTAAAIGESSAGLQAGDTLTLQEALKAMLWPSGNDAAQSIAECVGALILKEQGNASPTSTESVEAFVQAMNDTSAKLGMTNSLWANPHGLDDGVYASQEMYSTARDVATLANYAMKIDAIRSITSQDGGTVTVIRDGATTGVELESTDELFGVVDGVLGVKTGFTDAAGECFAGAVEQNGTRLISAVLNSTSSSMRFTDTRTLWEWAYENMIDYAAAQTTQTTVNANGTTVPLVAEVADAAWTDKTVPATLENPNQTFRVFALAGNVSQEVTYYDINGNVKAGDVVGKITYYQQNEVIGTANLVATQDVAAPNPLEALGIWWSRLIGGFSGDDGVADSVCYNEVELIYDKSSLSAA</sequence>
<dbReference type="GO" id="GO:0006508">
    <property type="term" value="P:proteolysis"/>
    <property type="evidence" value="ECO:0007669"/>
    <property type="project" value="InterPro"/>
</dbReference>
<evidence type="ECO:0000256" key="2">
    <source>
        <dbReference type="SAM" id="SignalP"/>
    </source>
</evidence>
<evidence type="ECO:0000259" key="3">
    <source>
        <dbReference type="Pfam" id="PF00768"/>
    </source>
</evidence>
<feature type="domain" description="Peptidase S11 D-Ala-D-Ala carboxypeptidase A C-terminal" evidence="4">
    <location>
        <begin position="376"/>
        <end position="420"/>
    </location>
</feature>
<dbReference type="Pfam" id="PF00768">
    <property type="entry name" value="Peptidase_S11"/>
    <property type="match status" value="1"/>
</dbReference>
<dbReference type="SUPFAM" id="SSF56601">
    <property type="entry name" value="beta-lactamase/transpeptidase-like"/>
    <property type="match status" value="1"/>
</dbReference>
<organism evidence="5 6">
    <name type="scientific">Denitrobacterium detoxificans</name>
    <dbReference type="NCBI Taxonomy" id="79604"/>
    <lineage>
        <taxon>Bacteria</taxon>
        <taxon>Bacillati</taxon>
        <taxon>Actinomycetota</taxon>
        <taxon>Coriobacteriia</taxon>
        <taxon>Eggerthellales</taxon>
        <taxon>Eggerthellaceae</taxon>
        <taxon>Denitrobacterium</taxon>
    </lineage>
</organism>
<dbReference type="STRING" id="79604.AAY81_05650"/>
<name>A0A1H8T9H9_9ACTN</name>
<evidence type="ECO:0000259" key="4">
    <source>
        <dbReference type="Pfam" id="PF07943"/>
    </source>
</evidence>
<evidence type="ECO:0000313" key="6">
    <source>
        <dbReference type="Proteomes" id="UP000182975"/>
    </source>
</evidence>
<feature type="domain" description="Peptidase S11 D-alanyl-D-alanine carboxypeptidase A N-terminal" evidence="3">
    <location>
        <begin position="53"/>
        <end position="300"/>
    </location>
</feature>
<dbReference type="InterPro" id="IPR012338">
    <property type="entry name" value="Beta-lactam/transpept-like"/>
</dbReference>
<keyword evidence="5" id="KW-0645">Protease</keyword>
<dbReference type="EMBL" id="FOEC01000009">
    <property type="protein sequence ID" value="SEO87163.1"/>
    <property type="molecule type" value="Genomic_DNA"/>
</dbReference>
<dbReference type="Gene3D" id="3.40.710.10">
    <property type="entry name" value="DD-peptidase/beta-lactamase superfamily"/>
    <property type="match status" value="1"/>
</dbReference>
<dbReference type="AlphaFoldDB" id="A0A1H8T9H9"/>
<dbReference type="Proteomes" id="UP000182975">
    <property type="component" value="Unassembled WGS sequence"/>
</dbReference>
<dbReference type="Pfam" id="PF07943">
    <property type="entry name" value="PBP5_C"/>
    <property type="match status" value="1"/>
</dbReference>
<dbReference type="PANTHER" id="PTHR21581">
    <property type="entry name" value="D-ALANYL-D-ALANINE CARBOXYPEPTIDASE"/>
    <property type="match status" value="1"/>
</dbReference>
<dbReference type="InterPro" id="IPR001967">
    <property type="entry name" value="Peptidase_S11_N"/>
</dbReference>
<dbReference type="SUPFAM" id="SSF69189">
    <property type="entry name" value="Penicillin-binding protein associated domain"/>
    <property type="match status" value="1"/>
</dbReference>
<feature type="chain" id="PRO_5039374808" evidence="2">
    <location>
        <begin position="34"/>
        <end position="466"/>
    </location>
</feature>
<dbReference type="InterPro" id="IPR037167">
    <property type="entry name" value="Peptidase_S11_C_sf"/>
</dbReference>
<dbReference type="GO" id="GO:0009002">
    <property type="term" value="F:serine-type D-Ala-D-Ala carboxypeptidase activity"/>
    <property type="evidence" value="ECO:0007669"/>
    <property type="project" value="InterPro"/>
</dbReference>
<evidence type="ECO:0000256" key="1">
    <source>
        <dbReference type="ARBA" id="ARBA00003217"/>
    </source>
</evidence>
<dbReference type="RefSeq" id="WP_082867883.1">
    <property type="nucleotide sequence ID" value="NZ_CP011402.1"/>
</dbReference>